<dbReference type="Proteomes" id="UP000193827">
    <property type="component" value="Unassembled WGS sequence"/>
</dbReference>
<evidence type="ECO:0000313" key="2">
    <source>
        <dbReference type="EMBL" id="SLN21627.1"/>
    </source>
</evidence>
<organism evidence="2 3">
    <name type="scientific">Roseovarius litorisediminis</name>
    <dbReference type="NCBI Taxonomy" id="1312363"/>
    <lineage>
        <taxon>Bacteria</taxon>
        <taxon>Pseudomonadati</taxon>
        <taxon>Pseudomonadota</taxon>
        <taxon>Alphaproteobacteria</taxon>
        <taxon>Rhodobacterales</taxon>
        <taxon>Roseobacteraceae</taxon>
        <taxon>Roseovarius</taxon>
    </lineage>
</organism>
<dbReference type="EMBL" id="FWFL01000002">
    <property type="protein sequence ID" value="SLN21627.1"/>
    <property type="molecule type" value="Genomic_DNA"/>
</dbReference>
<gene>
    <name evidence="2" type="ORF">PEL8287_00924</name>
</gene>
<sequence>MKAIIHIGAPKTGSSSIQLFLIENVEGLARQGVRYGVIDSVHHSQLEYPMAALANLNRQIPIKSARARYEVPTLDAQKEMAAKTLSNLDRDVKRWTEPVAVFSSEHMVPWLRDKEAIKALDDIFAQHFDQRHYILYIRNQLDLVQSSYSEFVKRGGTEEFEPFFKSRLQEFDYHTTVQNWSDAIGRDRLNVRLMDKSFLVNGDVIDDFCQFCGIDPKPLQRPSRANKSLSAAATECLLAMNKRIPEVLPKGGFNPLRKGLVPRLMQMSAGDPPLQLDPELRKELKSYVKDGNERIRRSFFPDRDTLFSEAPQRPPPPDATTKRRALDLMTQLFIKLRLGEMVVLDRNELKVAHVLTPDNVTPHPKKIPTQT</sequence>
<accession>A0A1Y5RNF4</accession>
<dbReference type="Gene3D" id="3.40.50.300">
    <property type="entry name" value="P-loop containing nucleotide triphosphate hydrolases"/>
    <property type="match status" value="1"/>
</dbReference>
<name>A0A1Y5RNF4_9RHOB</name>
<dbReference type="InterPro" id="IPR027417">
    <property type="entry name" value="P-loop_NTPase"/>
</dbReference>
<evidence type="ECO:0008006" key="4">
    <source>
        <dbReference type="Google" id="ProtNLM"/>
    </source>
</evidence>
<dbReference type="RefSeq" id="WP_085891174.1">
    <property type="nucleotide sequence ID" value="NZ_FWFL01000002.1"/>
</dbReference>
<evidence type="ECO:0000313" key="3">
    <source>
        <dbReference type="Proteomes" id="UP000193827"/>
    </source>
</evidence>
<keyword evidence="3" id="KW-1185">Reference proteome</keyword>
<reference evidence="2 3" key="1">
    <citation type="submission" date="2017-03" db="EMBL/GenBank/DDBJ databases">
        <authorList>
            <person name="Afonso C.L."/>
            <person name="Miller P.J."/>
            <person name="Scott M.A."/>
            <person name="Spackman E."/>
            <person name="Goraichik I."/>
            <person name="Dimitrov K.M."/>
            <person name="Suarez D.L."/>
            <person name="Swayne D.E."/>
        </authorList>
    </citation>
    <scope>NUCLEOTIDE SEQUENCE [LARGE SCALE GENOMIC DNA]</scope>
    <source>
        <strain evidence="2 3">CECT 8287</strain>
    </source>
</reference>
<dbReference type="SUPFAM" id="SSF52540">
    <property type="entry name" value="P-loop containing nucleoside triphosphate hydrolases"/>
    <property type="match status" value="1"/>
</dbReference>
<dbReference type="OrthoDB" id="547419at2"/>
<protein>
    <recommendedName>
        <fullName evidence="4">Sulfotransferase family protein</fullName>
    </recommendedName>
</protein>
<dbReference type="AlphaFoldDB" id="A0A1Y5RNF4"/>
<feature type="region of interest" description="Disordered" evidence="1">
    <location>
        <begin position="303"/>
        <end position="322"/>
    </location>
</feature>
<evidence type="ECO:0000256" key="1">
    <source>
        <dbReference type="SAM" id="MobiDB-lite"/>
    </source>
</evidence>
<proteinExistence type="predicted"/>